<dbReference type="EMBL" id="AE003849">
    <property type="protein sequence ID" value="AAF85499.1"/>
    <property type="molecule type" value="Genomic_DNA"/>
</dbReference>
<name>Q9PA18_XYLFA</name>
<dbReference type="PIR" id="G82524">
    <property type="entry name" value="G82524"/>
</dbReference>
<evidence type="ECO:0000313" key="2">
    <source>
        <dbReference type="EMBL" id="AAF85499.1"/>
    </source>
</evidence>
<dbReference type="HOGENOM" id="CLU_3031539_0_0_6"/>
<protein>
    <submittedName>
        <fullName evidence="2">Uncharacterized protein</fullName>
    </submittedName>
</protein>
<organism evidence="2 3">
    <name type="scientific">Xylella fastidiosa (strain 9a5c)</name>
    <dbReference type="NCBI Taxonomy" id="160492"/>
    <lineage>
        <taxon>Bacteria</taxon>
        <taxon>Pseudomonadati</taxon>
        <taxon>Pseudomonadota</taxon>
        <taxon>Gammaproteobacteria</taxon>
        <taxon>Lysobacterales</taxon>
        <taxon>Lysobacteraceae</taxon>
        <taxon>Xylella</taxon>
    </lineage>
</organism>
<evidence type="ECO:0000256" key="1">
    <source>
        <dbReference type="SAM" id="MobiDB-lite"/>
    </source>
</evidence>
<sequence length="55" mass="6355">MIHNDSGKNTCKKRIHHFNGTESAFTSEAHEHPFTHPERNVERRSYEAPQQHAAS</sequence>
<dbReference type="AlphaFoldDB" id="Q9PA18"/>
<proteinExistence type="predicted"/>
<dbReference type="STRING" id="160492.XF_2702"/>
<evidence type="ECO:0000313" key="3">
    <source>
        <dbReference type="Proteomes" id="UP000000812"/>
    </source>
</evidence>
<accession>Q9PA18</accession>
<feature type="compositionally biased region" description="Basic and acidic residues" evidence="1">
    <location>
        <begin position="28"/>
        <end position="46"/>
    </location>
</feature>
<reference evidence="2 3" key="1">
    <citation type="journal article" date="2000" name="Nature">
        <title>The genome sequence of the plant pathogen Xylella fastidiosa.</title>
        <authorList>
            <person name="Simpson A.J."/>
            <person name="Reinach F.C."/>
            <person name="Arruda P."/>
            <person name="Abreu F.A."/>
            <person name="Acencio M."/>
            <person name="Alvarenga R."/>
            <person name="Alves L.M."/>
            <person name="Araya J.E."/>
            <person name="Baia G.S."/>
            <person name="Baptista C.S."/>
            <person name="Barros M.H."/>
            <person name="Bonaccorsi E.D."/>
            <person name="Bordin S."/>
            <person name="Bove J.M."/>
            <person name="Briones M.R."/>
            <person name="Bueno M.R."/>
            <person name="Camargo A.A."/>
            <person name="Camargo L.E."/>
            <person name="Carraro D.M."/>
            <person name="Carrer H."/>
            <person name="Colauto N.B."/>
            <person name="Colombo C."/>
            <person name="Costa F.F."/>
            <person name="Costa M.C."/>
            <person name="Costa-Neto C.M."/>
            <person name="Coutinho L.L."/>
            <person name="Cristofani M."/>
            <person name="Dias-Neto E."/>
            <person name="Docena C."/>
            <person name="El-Dorry H."/>
            <person name="Facincani A.P."/>
            <person name="Ferreira A.J."/>
            <person name="Ferreira V.C."/>
            <person name="Ferro J.A."/>
            <person name="Fraga J.S."/>
            <person name="Franca S.C."/>
            <person name="Franco M.C."/>
            <person name="Frohme M."/>
            <person name="Furlan L.R."/>
            <person name="Garnier M."/>
            <person name="Goldman G.H."/>
            <person name="Goldman M.H."/>
            <person name="Gomes S.L."/>
            <person name="Gruber A."/>
            <person name="Ho P.L."/>
            <person name="Hoheisel J.D."/>
            <person name="Junqueira M.L."/>
            <person name="Kemper E.L."/>
            <person name="Kitajima J.P."/>
            <person name="Krieger J.E."/>
            <person name="Kuramae E.E."/>
            <person name="Laigret F."/>
            <person name="Lambais M.R."/>
            <person name="Leite L.C."/>
            <person name="Lemos E.G."/>
            <person name="Lemos M.V."/>
            <person name="Lopes S.A."/>
            <person name="Lopes C.R."/>
            <person name="Machado J.A."/>
            <person name="Machado M.A."/>
            <person name="Madeira A.M."/>
            <person name="Madeira H.M."/>
            <person name="Marino C.L."/>
            <person name="Marques M.V."/>
            <person name="Martins E.A."/>
            <person name="Martins E.M."/>
            <person name="Matsukuma A.Y."/>
            <person name="Menck C.F."/>
            <person name="Miracca E.C."/>
            <person name="Miyaki C.Y."/>
            <person name="Monteriro-Vitorello C.B."/>
            <person name="Moon D.H."/>
            <person name="Nagai M.A."/>
            <person name="Nascimento A.L."/>
            <person name="Netto L.E."/>
            <person name="Nhani A.Jr."/>
            <person name="Nobrega F.G."/>
            <person name="Nunes L.R."/>
            <person name="Oliveira M.A."/>
            <person name="de Oliveira M.C."/>
            <person name="de Oliveira R.C."/>
            <person name="Palmieri D.A."/>
            <person name="Paris A."/>
            <person name="Peixoto B.R."/>
            <person name="Pereira G.A."/>
            <person name="Pereira H.A.Jr."/>
            <person name="Pesquero J.B."/>
            <person name="Quaggio R.B."/>
            <person name="Roberto P.G."/>
            <person name="Rodrigues V."/>
            <person name="de M Rosa A.J."/>
            <person name="de Rosa V.E.Jr."/>
            <person name="de Sa R.G."/>
            <person name="Santelli R.V."/>
            <person name="Sawasaki H.E."/>
            <person name="da Silva A.C."/>
            <person name="da Silva A.M."/>
            <person name="da Silva F.R."/>
            <person name="da Silva W.A.Jr."/>
            <person name="da Silveira J.F."/>
            <person name="Silvestri M.L."/>
            <person name="Siqueira W.J."/>
            <person name="de Souza A.A."/>
            <person name="de Souza A.P."/>
            <person name="Terenzi M.F."/>
            <person name="Truffi D."/>
            <person name="Tsai S.M."/>
            <person name="Tsuhako M.H."/>
            <person name="Vallada H."/>
            <person name="Van Sluys M.A."/>
            <person name="Verjovski-Almeida S."/>
            <person name="Vettore A.L."/>
            <person name="Zago M.A."/>
            <person name="Zatz M."/>
            <person name="Meidanis J."/>
            <person name="Setubal J.C."/>
        </authorList>
    </citation>
    <scope>NUCLEOTIDE SEQUENCE [LARGE SCALE GENOMIC DNA]</scope>
    <source>
        <strain evidence="2 3">9a5c</strain>
    </source>
</reference>
<dbReference type="Proteomes" id="UP000000812">
    <property type="component" value="Chromosome"/>
</dbReference>
<gene>
    <name evidence="2" type="ordered locus">XF_2702</name>
</gene>
<feature type="region of interest" description="Disordered" evidence="1">
    <location>
        <begin position="22"/>
        <end position="55"/>
    </location>
</feature>
<dbReference type="KEGG" id="xfa:XF_2702"/>